<keyword evidence="1" id="KW-0472">Membrane</keyword>
<feature type="transmembrane region" description="Helical" evidence="1">
    <location>
        <begin position="110"/>
        <end position="132"/>
    </location>
</feature>
<feature type="transmembrane region" description="Helical" evidence="1">
    <location>
        <begin position="222"/>
        <end position="241"/>
    </location>
</feature>
<gene>
    <name evidence="2" type="ORF">AVDCRST_MAG72-1312</name>
</gene>
<dbReference type="AlphaFoldDB" id="A0A6J4M4A1"/>
<evidence type="ECO:0000256" key="1">
    <source>
        <dbReference type="SAM" id="Phobius"/>
    </source>
</evidence>
<accession>A0A6J4M4A1</accession>
<feature type="transmembrane region" description="Helical" evidence="1">
    <location>
        <begin position="59"/>
        <end position="78"/>
    </location>
</feature>
<feature type="transmembrane region" description="Helical" evidence="1">
    <location>
        <begin position="153"/>
        <end position="173"/>
    </location>
</feature>
<organism evidence="2">
    <name type="scientific">uncultured Nocardioidaceae bacterium</name>
    <dbReference type="NCBI Taxonomy" id="253824"/>
    <lineage>
        <taxon>Bacteria</taxon>
        <taxon>Bacillati</taxon>
        <taxon>Actinomycetota</taxon>
        <taxon>Actinomycetes</taxon>
        <taxon>Propionibacteriales</taxon>
        <taxon>Nocardioidaceae</taxon>
        <taxon>environmental samples</taxon>
    </lineage>
</organism>
<name>A0A6J4M4A1_9ACTN</name>
<keyword evidence="1" id="KW-1133">Transmembrane helix</keyword>
<sequence>MSVLRVLVGLLWLYNVVWKKPDFGRSSGNGVYGFSRDAVEHPVFPPYSWLVENLVLPNFTAFGWTVLVVETLLAVLLLTGTLVRLAALVGVGQSLAIGLSVAQTPGEWPWAYWMMIGIHVVLLFTASGQVAAVDRVRAEAASGDGRAAAARLLRGWGLVVGLTGLVALLLSVGEDPFASTGTRLGGPGLSVSLGSYNLVGALVLLVVGALMFAAASSGSRTMAWAAVALSGVAAALLYISLSGAEVGLGGDNTSAAYFLCAATVSGVTGKLLGTAASRSERTARHGSARTS</sequence>
<proteinExistence type="predicted"/>
<feature type="transmembrane region" description="Helical" evidence="1">
    <location>
        <begin position="193"/>
        <end position="215"/>
    </location>
</feature>
<evidence type="ECO:0008006" key="3">
    <source>
        <dbReference type="Google" id="ProtNLM"/>
    </source>
</evidence>
<keyword evidence="1" id="KW-0812">Transmembrane</keyword>
<protein>
    <recommendedName>
        <fullName evidence="3">TQO small subunit DoxD domain-containing protein</fullName>
    </recommendedName>
</protein>
<feature type="transmembrane region" description="Helical" evidence="1">
    <location>
        <begin position="85"/>
        <end position="104"/>
    </location>
</feature>
<dbReference type="EMBL" id="CADCUJ010000058">
    <property type="protein sequence ID" value="CAA9349180.1"/>
    <property type="molecule type" value="Genomic_DNA"/>
</dbReference>
<evidence type="ECO:0000313" key="2">
    <source>
        <dbReference type="EMBL" id="CAA9349180.1"/>
    </source>
</evidence>
<reference evidence="2" key="1">
    <citation type="submission" date="2020-02" db="EMBL/GenBank/DDBJ databases">
        <authorList>
            <person name="Meier V. D."/>
        </authorList>
    </citation>
    <scope>NUCLEOTIDE SEQUENCE</scope>
    <source>
        <strain evidence="2">AVDCRST_MAG72</strain>
    </source>
</reference>
<feature type="transmembrane region" description="Helical" evidence="1">
    <location>
        <begin position="253"/>
        <end position="272"/>
    </location>
</feature>